<dbReference type="Proteomes" id="UP001162992">
    <property type="component" value="Chromosome 4"/>
</dbReference>
<organism evidence="1 2">
    <name type="scientific">Diphasiastrum complanatum</name>
    <name type="common">Issler's clubmoss</name>
    <name type="synonym">Lycopodium complanatum</name>
    <dbReference type="NCBI Taxonomy" id="34168"/>
    <lineage>
        <taxon>Eukaryota</taxon>
        <taxon>Viridiplantae</taxon>
        <taxon>Streptophyta</taxon>
        <taxon>Embryophyta</taxon>
        <taxon>Tracheophyta</taxon>
        <taxon>Lycopodiopsida</taxon>
        <taxon>Lycopodiales</taxon>
        <taxon>Lycopodiaceae</taxon>
        <taxon>Lycopodioideae</taxon>
        <taxon>Diphasiastrum</taxon>
    </lineage>
</organism>
<proteinExistence type="predicted"/>
<reference evidence="2" key="1">
    <citation type="journal article" date="2024" name="Proc. Natl. Acad. Sci. U.S.A.">
        <title>Extraordinary preservation of gene collinearity over three hundred million years revealed in homosporous lycophytes.</title>
        <authorList>
            <person name="Li C."/>
            <person name="Wickell D."/>
            <person name="Kuo L.Y."/>
            <person name="Chen X."/>
            <person name="Nie B."/>
            <person name="Liao X."/>
            <person name="Peng D."/>
            <person name="Ji J."/>
            <person name="Jenkins J."/>
            <person name="Williams M."/>
            <person name="Shu S."/>
            <person name="Plott C."/>
            <person name="Barry K."/>
            <person name="Rajasekar S."/>
            <person name="Grimwood J."/>
            <person name="Han X."/>
            <person name="Sun S."/>
            <person name="Hou Z."/>
            <person name="He W."/>
            <person name="Dai G."/>
            <person name="Sun C."/>
            <person name="Schmutz J."/>
            <person name="Leebens-Mack J.H."/>
            <person name="Li F.W."/>
            <person name="Wang L."/>
        </authorList>
    </citation>
    <scope>NUCLEOTIDE SEQUENCE [LARGE SCALE GENOMIC DNA]</scope>
    <source>
        <strain evidence="2">cv. PW_Plant_1</strain>
    </source>
</reference>
<gene>
    <name evidence="1" type="ORF">O6H91_04G017100</name>
</gene>
<keyword evidence="2" id="KW-1185">Reference proteome</keyword>
<accession>A0ACC2DUL6</accession>
<protein>
    <submittedName>
        <fullName evidence="1">Uncharacterized protein</fullName>
    </submittedName>
</protein>
<evidence type="ECO:0000313" key="1">
    <source>
        <dbReference type="EMBL" id="KAJ7557944.1"/>
    </source>
</evidence>
<comment type="caution">
    <text evidence="1">The sequence shown here is derived from an EMBL/GenBank/DDBJ whole genome shotgun (WGS) entry which is preliminary data.</text>
</comment>
<dbReference type="EMBL" id="CM055095">
    <property type="protein sequence ID" value="KAJ7557944.1"/>
    <property type="molecule type" value="Genomic_DNA"/>
</dbReference>
<name>A0ACC2DUL6_DIPCM</name>
<sequence>MAAASSAGSEGAKRPFLLHLEAYLARRDGVDKLLKIMRYTSKLLISSQHLVANTNPAVVARLREFEASVGTSRKAFRLGKFVQDLNALRGSSSNFSSKEGILELIAYGGEGIYYFVEQFIWLAKAGLIDKRYSKKLQKLSAWAEFIGYFGSVSLKALEILALLDQETKIIDGFRKKSEGGEKELPADLAKQLHKLQAKRFMKALSLIQDFADSLLSLSDILDERGVLANPSLLAFSGLVSALISAHKNWLSS</sequence>
<evidence type="ECO:0000313" key="2">
    <source>
        <dbReference type="Proteomes" id="UP001162992"/>
    </source>
</evidence>